<name>A0ABY8TRB1_TETOB</name>
<feature type="domain" description="Metallo-beta-lactamase" evidence="11">
    <location>
        <begin position="434"/>
        <end position="646"/>
    </location>
</feature>
<dbReference type="Gene3D" id="3.60.15.10">
    <property type="entry name" value="Ribonuclease Z/Hydroxyacylglutathione hydrolase-like"/>
    <property type="match status" value="2"/>
</dbReference>
<comment type="similarity">
    <text evidence="3">Belongs to the RNase Z family.</text>
</comment>
<protein>
    <recommendedName>
        <fullName evidence="4">ribonuclease Z</fullName>
        <ecNumber evidence="4">3.1.26.11</ecNumber>
    </recommendedName>
</protein>
<evidence type="ECO:0000256" key="9">
    <source>
        <dbReference type="ARBA" id="ARBA00022801"/>
    </source>
</evidence>
<dbReference type="EMBL" id="CP126210">
    <property type="protein sequence ID" value="WIA11634.1"/>
    <property type="molecule type" value="Genomic_DNA"/>
</dbReference>
<evidence type="ECO:0000313" key="13">
    <source>
        <dbReference type="Proteomes" id="UP001244341"/>
    </source>
</evidence>
<proteinExistence type="inferred from homology"/>
<keyword evidence="8" id="KW-0255">Endonuclease</keyword>
<comment type="cofactor">
    <cofactor evidence="2">
        <name>Zn(2+)</name>
        <dbReference type="ChEBI" id="CHEBI:29105"/>
    </cofactor>
</comment>
<dbReference type="CDD" id="cd07718">
    <property type="entry name" value="RNaseZ_ELAC1_ELAC2-C-term-like_MBL-fold"/>
    <property type="match status" value="1"/>
</dbReference>
<accession>A0ABY8TRB1</accession>
<keyword evidence="10" id="KW-0862">Zinc</keyword>
<dbReference type="Pfam" id="PF13691">
    <property type="entry name" value="Lactamase_B_4"/>
    <property type="match status" value="1"/>
</dbReference>
<keyword evidence="6" id="KW-0540">Nuclease</keyword>
<dbReference type="SUPFAM" id="SSF56281">
    <property type="entry name" value="Metallo-hydrolase/oxidoreductase"/>
    <property type="match status" value="2"/>
</dbReference>
<dbReference type="InterPro" id="IPR036866">
    <property type="entry name" value="RibonucZ/Hydroxyglut_hydro"/>
</dbReference>
<dbReference type="EC" id="3.1.26.11" evidence="4"/>
<dbReference type="Proteomes" id="UP001244341">
    <property type="component" value="Chromosome 3b"/>
</dbReference>
<evidence type="ECO:0000313" key="12">
    <source>
        <dbReference type="EMBL" id="WIA11634.1"/>
    </source>
</evidence>
<evidence type="ECO:0000256" key="1">
    <source>
        <dbReference type="ARBA" id="ARBA00000402"/>
    </source>
</evidence>
<dbReference type="PANTHER" id="PTHR12553">
    <property type="entry name" value="ZINC PHOSPHODIESTERASE ELAC PROTEIN 2"/>
    <property type="match status" value="1"/>
</dbReference>
<keyword evidence="9" id="KW-0378">Hydrolase</keyword>
<evidence type="ECO:0000256" key="7">
    <source>
        <dbReference type="ARBA" id="ARBA00022723"/>
    </source>
</evidence>
<keyword evidence="5" id="KW-0819">tRNA processing</keyword>
<sequence length="746" mass="80694">MAPKNAQKKAHYSSHLQVFNVDNSTASPSVLLVLDNKRYLFNAGEGIQRHFIEYKQKMRQITSVLATRVSTDTLAGLPGMLLSQVSVGSDGTGSDAIKSSVYGPEGLSQYVRAFRNYASSFQLEQHEIGCKTKNPLSSIPGKFNPKKAAELGVPRGPMLGELQRGIAVTIPNGKVIQPHEVMDTPATPGACLLLVDCPSAAYLPGLQQQQQLLALQQEAAQLQLQQAPDVVDAFGSSSGDSEQVAPTKKFIVIHLGPADVTNSEPYKSWVAGFGPAVQHLMVSSDSQRSPTVLRAAVLQAQLNAIEPEVFSLQGFQALIQQQQQDATDTAGSQKQQQQSNVLAAGNGCRFTLAPLKHQGLMLEAVTAAPDLQQVQAEVRDSKRAALLQMLQDYQAAKAQVQQQPTPQQLQGISRRAAELTLLGTCSACPSNHRNVSAYYLDLFDRGGLLMDCGEDTMGQLERRFGRQQAAQRILGLNAIWVSHMHADHHGGLYPLLLRRQQLQQQQQQLQQQQQQQQPQPLLIMGPWPLFRVLSNYGDALGLQFRFLPNTYFSAARSPHEPPAAALAAYKAAREAAGLSVMEPFPVQHVAHSTGLRLESKDGWKVVFSGDTRPCQAVIDAARGATLLVHEATFEDELQDEAIAKKHSTTAEALGVAAAAGAYRTVLTHFSTRYPKIPVMKPPAAADGAAAGSDLAAVGSVVVGFDLMSINLADLAWLPKALPVLDELFQEEEAAYQQDDEAPPADA</sequence>
<evidence type="ECO:0000256" key="3">
    <source>
        <dbReference type="ARBA" id="ARBA00007823"/>
    </source>
</evidence>
<gene>
    <name evidence="12" type="ORF">OEZ85_011737</name>
</gene>
<evidence type="ECO:0000256" key="2">
    <source>
        <dbReference type="ARBA" id="ARBA00001947"/>
    </source>
</evidence>
<evidence type="ECO:0000259" key="11">
    <source>
        <dbReference type="SMART" id="SM00849"/>
    </source>
</evidence>
<dbReference type="SMART" id="SM00849">
    <property type="entry name" value="Lactamase_B"/>
    <property type="match status" value="1"/>
</dbReference>
<reference evidence="12 13" key="1">
    <citation type="submission" date="2023-05" db="EMBL/GenBank/DDBJ databases">
        <title>A 100% complete, gapless, phased diploid assembly of the Scenedesmus obliquus UTEX 3031 genome.</title>
        <authorList>
            <person name="Biondi T.C."/>
            <person name="Hanschen E.R."/>
            <person name="Kwon T."/>
            <person name="Eng W."/>
            <person name="Kruse C.P.S."/>
            <person name="Koehler S.I."/>
            <person name="Kunde Y."/>
            <person name="Gleasner C.D."/>
            <person name="You Mak K.T."/>
            <person name="Polle J."/>
            <person name="Hovde B.T."/>
            <person name="Starkenburg S.R."/>
        </authorList>
    </citation>
    <scope>NUCLEOTIDE SEQUENCE [LARGE SCALE GENOMIC DNA]</scope>
    <source>
        <strain evidence="12 13">DOE0152z</strain>
    </source>
</reference>
<keyword evidence="7" id="KW-0479">Metal-binding</keyword>
<dbReference type="InterPro" id="IPR027794">
    <property type="entry name" value="tRNase_Z_dom"/>
</dbReference>
<evidence type="ECO:0000256" key="10">
    <source>
        <dbReference type="ARBA" id="ARBA00022833"/>
    </source>
</evidence>
<organism evidence="12 13">
    <name type="scientific">Tetradesmus obliquus</name>
    <name type="common">Green alga</name>
    <name type="synonym">Acutodesmus obliquus</name>
    <dbReference type="NCBI Taxonomy" id="3088"/>
    <lineage>
        <taxon>Eukaryota</taxon>
        <taxon>Viridiplantae</taxon>
        <taxon>Chlorophyta</taxon>
        <taxon>core chlorophytes</taxon>
        <taxon>Chlorophyceae</taxon>
        <taxon>CS clade</taxon>
        <taxon>Sphaeropleales</taxon>
        <taxon>Scenedesmaceae</taxon>
        <taxon>Tetradesmus</taxon>
    </lineage>
</organism>
<evidence type="ECO:0000256" key="4">
    <source>
        <dbReference type="ARBA" id="ARBA00012477"/>
    </source>
</evidence>
<keyword evidence="13" id="KW-1185">Reference proteome</keyword>
<evidence type="ECO:0000256" key="8">
    <source>
        <dbReference type="ARBA" id="ARBA00022759"/>
    </source>
</evidence>
<evidence type="ECO:0000256" key="6">
    <source>
        <dbReference type="ARBA" id="ARBA00022722"/>
    </source>
</evidence>
<dbReference type="PANTHER" id="PTHR12553:SF49">
    <property type="entry name" value="ZINC PHOSPHODIESTERASE ELAC PROTEIN 2"/>
    <property type="match status" value="1"/>
</dbReference>
<evidence type="ECO:0000256" key="5">
    <source>
        <dbReference type="ARBA" id="ARBA00022694"/>
    </source>
</evidence>
<comment type="catalytic activity">
    <reaction evidence="1">
        <text>Endonucleolytic cleavage of RNA, removing extra 3' nucleotides from tRNA precursor, generating 3' termini of tRNAs. A 3'-hydroxy group is left at the tRNA terminus and a 5'-phosphoryl group is left at the trailer molecule.</text>
        <dbReference type="EC" id="3.1.26.11"/>
    </reaction>
</comment>
<dbReference type="InterPro" id="IPR001279">
    <property type="entry name" value="Metallo-B-lactamas"/>
</dbReference>
<dbReference type="InterPro" id="IPR047151">
    <property type="entry name" value="RNZ2-like"/>
</dbReference>
<dbReference type="Pfam" id="PF12706">
    <property type="entry name" value="Lactamase_B_2"/>
    <property type="match status" value="1"/>
</dbReference>